<sequence length="15" mass="1634">MILINSAVIFSLISI</sequence>
<reference evidence="1" key="1">
    <citation type="submission" date="2014-11" db="EMBL/GenBank/DDBJ databases">
        <authorList>
            <person name="Amaro Gonzalez C."/>
        </authorList>
    </citation>
    <scope>NUCLEOTIDE SEQUENCE</scope>
</reference>
<proteinExistence type="predicted"/>
<reference evidence="1" key="2">
    <citation type="journal article" date="2015" name="Fish Shellfish Immunol.">
        <title>Early steps in the European eel (Anguilla anguilla)-Vibrio vulnificus interaction in the gills: Role of the RtxA13 toxin.</title>
        <authorList>
            <person name="Callol A."/>
            <person name="Pajuelo D."/>
            <person name="Ebbesson L."/>
            <person name="Teles M."/>
            <person name="MacKenzie S."/>
            <person name="Amaro C."/>
        </authorList>
    </citation>
    <scope>NUCLEOTIDE SEQUENCE</scope>
</reference>
<dbReference type="EMBL" id="GBXM01095793">
    <property type="protein sequence ID" value="JAH12784.1"/>
    <property type="molecule type" value="Transcribed_RNA"/>
</dbReference>
<protein>
    <submittedName>
        <fullName evidence="1">Uncharacterized protein</fullName>
    </submittedName>
</protein>
<evidence type="ECO:0000313" key="1">
    <source>
        <dbReference type="EMBL" id="JAH12784.1"/>
    </source>
</evidence>
<organism evidence="1">
    <name type="scientific">Anguilla anguilla</name>
    <name type="common">European freshwater eel</name>
    <name type="synonym">Muraena anguilla</name>
    <dbReference type="NCBI Taxonomy" id="7936"/>
    <lineage>
        <taxon>Eukaryota</taxon>
        <taxon>Metazoa</taxon>
        <taxon>Chordata</taxon>
        <taxon>Craniata</taxon>
        <taxon>Vertebrata</taxon>
        <taxon>Euteleostomi</taxon>
        <taxon>Actinopterygii</taxon>
        <taxon>Neopterygii</taxon>
        <taxon>Teleostei</taxon>
        <taxon>Anguilliformes</taxon>
        <taxon>Anguillidae</taxon>
        <taxon>Anguilla</taxon>
    </lineage>
</organism>
<accession>A0A0E9Q7S5</accession>
<name>A0A0E9Q7S5_ANGAN</name>